<dbReference type="SMART" id="SM00091">
    <property type="entry name" value="PAS"/>
    <property type="match status" value="4"/>
</dbReference>
<dbReference type="Pfam" id="PF08447">
    <property type="entry name" value="PAS_3"/>
    <property type="match status" value="1"/>
</dbReference>
<feature type="domain" description="PAS" evidence="8">
    <location>
        <begin position="477"/>
        <end position="534"/>
    </location>
</feature>
<reference evidence="10 11" key="2">
    <citation type="journal article" date="2013" name="Int. J. Syst. Evol. Microbiol.">
        <title>Methylophaga nitratireducenticrescens sp. nov. and Methylophaga frappieri sp. nov., isolated from the biofilm of the methanol-fed denitrification system treating the seawater at the Montreal Biodome.</title>
        <authorList>
            <person name="Villeneuve C."/>
            <person name="Martineau C."/>
            <person name="Mauffrey F."/>
            <person name="Villemur R."/>
        </authorList>
    </citation>
    <scope>NUCLEOTIDE SEQUENCE [LARGE SCALE GENOMIC DNA]</scope>
    <source>
        <strain evidence="10 11">JAM1</strain>
    </source>
</reference>
<dbReference type="AlphaFoldDB" id="I1XFT9"/>
<keyword evidence="10" id="KW-0418">Kinase</keyword>
<dbReference type="PROSITE" id="PS50113">
    <property type="entry name" value="PAC"/>
    <property type="match status" value="2"/>
</dbReference>
<dbReference type="Pfam" id="PF08448">
    <property type="entry name" value="PAS_4"/>
    <property type="match status" value="1"/>
</dbReference>
<evidence type="ECO:0000256" key="1">
    <source>
        <dbReference type="ARBA" id="ARBA00000085"/>
    </source>
</evidence>
<dbReference type="Pfam" id="PF00512">
    <property type="entry name" value="HisKA"/>
    <property type="match status" value="1"/>
</dbReference>
<evidence type="ECO:0000259" key="9">
    <source>
        <dbReference type="PROSITE" id="PS50113"/>
    </source>
</evidence>
<dbReference type="CDD" id="cd00130">
    <property type="entry name" value="PAS"/>
    <property type="match status" value="2"/>
</dbReference>
<name>I1XFT9_METNJ</name>
<dbReference type="PROSITE" id="PS50109">
    <property type="entry name" value="HIS_KIN"/>
    <property type="match status" value="1"/>
</dbReference>
<dbReference type="CDD" id="cd00082">
    <property type="entry name" value="HisKA"/>
    <property type="match status" value="1"/>
</dbReference>
<dbReference type="InterPro" id="IPR004358">
    <property type="entry name" value="Sig_transdc_His_kin-like_C"/>
</dbReference>
<dbReference type="PRINTS" id="PR00344">
    <property type="entry name" value="BCTRLSENSOR"/>
</dbReference>
<proteinExistence type="predicted"/>
<gene>
    <name evidence="10" type="ordered locus">Q7A_407</name>
</gene>
<reference evidence="10 11" key="1">
    <citation type="journal article" date="2012" name="J. Bacteriol.">
        <title>Complete genome sequences of Methylophaga sp. strain JAM1 and Methylophaga sp. strain JAM7.</title>
        <authorList>
            <person name="Villeneuve C."/>
            <person name="Martineau C."/>
            <person name="Mauffrey F."/>
            <person name="Villemur R."/>
        </authorList>
    </citation>
    <scope>NUCLEOTIDE SEQUENCE [LARGE SCALE GENOMIC DNA]</scope>
    <source>
        <strain evidence="10 11">JAM1</strain>
    </source>
</reference>
<dbReference type="EC" id="2.7.13.3" evidence="2"/>
<keyword evidence="5" id="KW-0472">Membrane</keyword>
<evidence type="ECO:0000259" key="8">
    <source>
        <dbReference type="PROSITE" id="PS50112"/>
    </source>
</evidence>
<dbReference type="PROSITE" id="PS50110">
    <property type="entry name" value="RESPONSE_REGULATORY"/>
    <property type="match status" value="1"/>
</dbReference>
<dbReference type="Pfam" id="PF13426">
    <property type="entry name" value="PAS_9"/>
    <property type="match status" value="1"/>
</dbReference>
<dbReference type="SMART" id="SM00448">
    <property type="entry name" value="REC"/>
    <property type="match status" value="1"/>
</dbReference>
<feature type="modified residue" description="4-aspartylphosphate" evidence="4">
    <location>
        <position position="917"/>
    </location>
</feature>
<feature type="domain" description="PAC" evidence="9">
    <location>
        <begin position="554"/>
        <end position="608"/>
    </location>
</feature>
<dbReference type="Gene3D" id="3.30.450.20">
    <property type="entry name" value="PAS domain"/>
    <property type="match status" value="4"/>
</dbReference>
<dbReference type="SUPFAM" id="SSF47384">
    <property type="entry name" value="Homodimeric domain of signal transducing histidine kinase"/>
    <property type="match status" value="1"/>
</dbReference>
<feature type="transmembrane region" description="Helical" evidence="5">
    <location>
        <begin position="86"/>
        <end position="108"/>
    </location>
</feature>
<feature type="transmembrane region" description="Helical" evidence="5">
    <location>
        <begin position="53"/>
        <end position="74"/>
    </location>
</feature>
<dbReference type="InterPro" id="IPR003594">
    <property type="entry name" value="HATPase_dom"/>
</dbReference>
<dbReference type="Gene3D" id="1.10.287.130">
    <property type="match status" value="1"/>
</dbReference>
<dbReference type="SMART" id="SM00387">
    <property type="entry name" value="HATPase_c"/>
    <property type="match status" value="1"/>
</dbReference>
<evidence type="ECO:0000313" key="11">
    <source>
        <dbReference type="Proteomes" id="UP000009144"/>
    </source>
</evidence>
<dbReference type="InterPro" id="IPR003661">
    <property type="entry name" value="HisK_dim/P_dom"/>
</dbReference>
<keyword evidence="10" id="KW-0808">Transferase</keyword>
<dbReference type="SUPFAM" id="SSF55874">
    <property type="entry name" value="ATPase domain of HSP90 chaperone/DNA topoisomerase II/histidine kinase"/>
    <property type="match status" value="1"/>
</dbReference>
<dbReference type="PATRIC" id="fig|754476.3.peg.403"/>
<dbReference type="Pfam" id="PF02518">
    <property type="entry name" value="HATPase_c"/>
    <property type="match status" value="1"/>
</dbReference>
<sequence length="987" mass="112152">MIISRLQNSPLLDWLVFLLLVLVLLADRYTVPGFAHGVLYTPILVLSGIGNRLRRLTITFTFCLLFVWSGVLIMPAGMEAILQSQFVANRILATLALITIFFLSRFTISSQQQQTKNQQQLKLAAEIAKLGYWQWDKTGFLQLSPEAAQLLEQKNLNPFTQKQFVSWFSEKQQDALTQALKATLQNQQPLDGEFLFASQKGPRRLRIMAYHDRHVTEHIQGIIQDVHDSKLIESSLLEEQRRSSYMAETTLQLMWTVTKEGLLDSVSRYTLEFFGESEAYILQNWLELLHPDDQLAASERWWHSMRTGDAYSDEYRLRRFDGEYLWFLAQASAIHDEQGQIIKWYGTSINIHQTKMLQQQSEALSQQLQNTLESITDAFFTLNPELYFNYVNNHAVALFNIPQSRLLNHKSIEDTDIDPSGFLHKKLSLALSQQQVISFEYFYDAKQLWLDVRVYPSNNGLTVYLRDVTRQRREGEELKLLRSAVSQLNDVVIITEASRNSHEKPNIVFVNSAFERVTGYNRQEVIGKTLQILHGPNTEKNELRKIKAAYNAWQPIRAQLTQYHKNGREIVLELNSVPIGLTAGWYTHWVSVERDITEERHLQQQLQLAQRMEAIGQLTGGIAHDFNNLLTVITGNTELLIEALTDNPTLQPLAKLISSAAERGAGLTRNLLAFARRQPLSPEAVNINMLIRNIEPLLRSSLGQKYQLELNLSSDIWPVMIDPVQLESSLLNLTLNARDAMPEGGKLKIVTERFILPNHQKIPLNELEAGEYIKIDVIDNGDGIPPALQDKVFEPFFTTKPAGKGSGLGLSMVFGFIKQSGGHIQVESELGRGTRFQLLLPHNDLVTPVSVLQEIDSPITTPHYQQTILVVEDNDLVRHYALSQLRDAGYQVLSAADGHQALNWLASAQQIDLLFTDVLMPGGLSGYELAQQARQLRKNLPVLYTSGYTEKVLNEEEKQNGSIPILNKPYHRAALLNKVAQMLAYKT</sequence>
<dbReference type="EMBL" id="CP003390">
    <property type="protein sequence ID" value="AFI83258.1"/>
    <property type="molecule type" value="Genomic_DNA"/>
</dbReference>
<dbReference type="eggNOG" id="COG3829">
    <property type="taxonomic scope" value="Bacteria"/>
</dbReference>
<evidence type="ECO:0000259" key="6">
    <source>
        <dbReference type="PROSITE" id="PS50109"/>
    </source>
</evidence>
<dbReference type="InterPro" id="IPR001789">
    <property type="entry name" value="Sig_transdc_resp-reg_receiver"/>
</dbReference>
<dbReference type="STRING" id="754476.Q7A_407"/>
<dbReference type="GO" id="GO:0000155">
    <property type="term" value="F:phosphorelay sensor kinase activity"/>
    <property type="evidence" value="ECO:0007669"/>
    <property type="project" value="InterPro"/>
</dbReference>
<evidence type="ECO:0000256" key="2">
    <source>
        <dbReference type="ARBA" id="ARBA00012438"/>
    </source>
</evidence>
<dbReference type="InterPro" id="IPR005467">
    <property type="entry name" value="His_kinase_dom"/>
</dbReference>
<comment type="catalytic activity">
    <reaction evidence="1">
        <text>ATP + protein L-histidine = ADP + protein N-phospho-L-histidine.</text>
        <dbReference type="EC" id="2.7.13.3"/>
    </reaction>
</comment>
<keyword evidence="5" id="KW-0812">Transmembrane</keyword>
<dbReference type="Pfam" id="PF00072">
    <property type="entry name" value="Response_reg"/>
    <property type="match status" value="1"/>
</dbReference>
<dbReference type="CDD" id="cd18161">
    <property type="entry name" value="REC_hyHK_blue-like"/>
    <property type="match status" value="1"/>
</dbReference>
<evidence type="ECO:0000313" key="10">
    <source>
        <dbReference type="EMBL" id="AFI83258.1"/>
    </source>
</evidence>
<dbReference type="HOGENOM" id="CLU_000445_114_51_6"/>
<dbReference type="InterPro" id="IPR036097">
    <property type="entry name" value="HisK_dim/P_sf"/>
</dbReference>
<keyword evidence="3 4" id="KW-0597">Phosphoprotein</keyword>
<keyword evidence="11" id="KW-1185">Reference proteome</keyword>
<dbReference type="NCBIfam" id="TIGR00229">
    <property type="entry name" value="sensory_box"/>
    <property type="match status" value="2"/>
</dbReference>
<dbReference type="InterPro" id="IPR013655">
    <property type="entry name" value="PAS_fold_3"/>
</dbReference>
<dbReference type="PANTHER" id="PTHR43065">
    <property type="entry name" value="SENSOR HISTIDINE KINASE"/>
    <property type="match status" value="1"/>
</dbReference>
<organism evidence="10 11">
    <name type="scientific">Methylophaga nitratireducenticrescens</name>
    <dbReference type="NCBI Taxonomy" id="754476"/>
    <lineage>
        <taxon>Bacteria</taxon>
        <taxon>Pseudomonadati</taxon>
        <taxon>Pseudomonadota</taxon>
        <taxon>Gammaproteobacteria</taxon>
        <taxon>Thiotrichales</taxon>
        <taxon>Piscirickettsiaceae</taxon>
        <taxon>Methylophaga</taxon>
    </lineage>
</organism>
<dbReference type="SMART" id="SM00388">
    <property type="entry name" value="HisKA"/>
    <property type="match status" value="1"/>
</dbReference>
<protein>
    <recommendedName>
        <fullName evidence="2">histidine kinase</fullName>
        <ecNumber evidence="2">2.7.13.3</ecNumber>
    </recommendedName>
</protein>
<dbReference type="RefSeq" id="WP_014705633.1">
    <property type="nucleotide sequence ID" value="NC_017857.3"/>
</dbReference>
<evidence type="ECO:0000256" key="4">
    <source>
        <dbReference type="PROSITE-ProRule" id="PRU00169"/>
    </source>
</evidence>
<dbReference type="InterPro" id="IPR013656">
    <property type="entry name" value="PAS_4"/>
</dbReference>
<dbReference type="InterPro" id="IPR000700">
    <property type="entry name" value="PAS-assoc_C"/>
</dbReference>
<dbReference type="KEGG" id="mej:Q7A_407"/>
<dbReference type="PROSITE" id="PS50112">
    <property type="entry name" value="PAS"/>
    <property type="match status" value="1"/>
</dbReference>
<keyword evidence="5" id="KW-1133">Transmembrane helix</keyword>
<feature type="domain" description="Histidine kinase" evidence="6">
    <location>
        <begin position="621"/>
        <end position="844"/>
    </location>
</feature>
<dbReference type="PANTHER" id="PTHR43065:SF49">
    <property type="entry name" value="HISTIDINE KINASE"/>
    <property type="match status" value="1"/>
</dbReference>
<dbReference type="SUPFAM" id="SSF55785">
    <property type="entry name" value="PYP-like sensor domain (PAS domain)"/>
    <property type="match status" value="4"/>
</dbReference>
<dbReference type="eggNOG" id="COG4191">
    <property type="taxonomic scope" value="Bacteria"/>
</dbReference>
<dbReference type="eggNOG" id="COG0784">
    <property type="taxonomic scope" value="Bacteria"/>
</dbReference>
<feature type="domain" description="PAC" evidence="9">
    <location>
        <begin position="311"/>
        <end position="363"/>
    </location>
</feature>
<dbReference type="InterPro" id="IPR001610">
    <property type="entry name" value="PAC"/>
</dbReference>
<dbReference type="OrthoDB" id="9772100at2"/>
<evidence type="ECO:0000256" key="3">
    <source>
        <dbReference type="ARBA" id="ARBA00022553"/>
    </source>
</evidence>
<dbReference type="InterPro" id="IPR011006">
    <property type="entry name" value="CheY-like_superfamily"/>
</dbReference>
<dbReference type="Proteomes" id="UP000009144">
    <property type="component" value="Chromosome"/>
</dbReference>
<dbReference type="Gene3D" id="3.40.50.2300">
    <property type="match status" value="1"/>
</dbReference>
<dbReference type="SMART" id="SM00086">
    <property type="entry name" value="PAC"/>
    <property type="match status" value="2"/>
</dbReference>
<feature type="domain" description="Response regulatory" evidence="7">
    <location>
        <begin position="867"/>
        <end position="983"/>
    </location>
</feature>
<evidence type="ECO:0000259" key="7">
    <source>
        <dbReference type="PROSITE" id="PS50110"/>
    </source>
</evidence>
<dbReference type="InterPro" id="IPR000014">
    <property type="entry name" value="PAS"/>
</dbReference>
<dbReference type="SUPFAM" id="SSF52172">
    <property type="entry name" value="CheY-like"/>
    <property type="match status" value="1"/>
</dbReference>
<dbReference type="InterPro" id="IPR035965">
    <property type="entry name" value="PAS-like_dom_sf"/>
</dbReference>
<accession>I1XFT9</accession>
<dbReference type="Gene3D" id="3.30.565.10">
    <property type="entry name" value="Histidine kinase-like ATPase, C-terminal domain"/>
    <property type="match status" value="1"/>
</dbReference>
<evidence type="ECO:0000256" key="5">
    <source>
        <dbReference type="SAM" id="Phobius"/>
    </source>
</evidence>
<dbReference type="InterPro" id="IPR036890">
    <property type="entry name" value="HATPase_C_sf"/>
</dbReference>